<feature type="chain" id="PRO_5045949482" evidence="1">
    <location>
        <begin position="19"/>
        <end position="192"/>
    </location>
</feature>
<organism evidence="2 3">
    <name type="scientific">Oculimacula yallundae</name>
    <dbReference type="NCBI Taxonomy" id="86028"/>
    <lineage>
        <taxon>Eukaryota</taxon>
        <taxon>Fungi</taxon>
        <taxon>Dikarya</taxon>
        <taxon>Ascomycota</taxon>
        <taxon>Pezizomycotina</taxon>
        <taxon>Leotiomycetes</taxon>
        <taxon>Helotiales</taxon>
        <taxon>Ploettnerulaceae</taxon>
        <taxon>Oculimacula</taxon>
    </lineage>
</organism>
<accession>A0ABR4BQN3</accession>
<name>A0ABR4BQN3_9HELO</name>
<keyword evidence="3" id="KW-1185">Reference proteome</keyword>
<protein>
    <submittedName>
        <fullName evidence="2">Uncharacterized protein</fullName>
    </submittedName>
</protein>
<evidence type="ECO:0000313" key="2">
    <source>
        <dbReference type="EMBL" id="KAL2060003.1"/>
    </source>
</evidence>
<evidence type="ECO:0000256" key="1">
    <source>
        <dbReference type="SAM" id="SignalP"/>
    </source>
</evidence>
<keyword evidence="1" id="KW-0732">Signal</keyword>
<proteinExistence type="predicted"/>
<dbReference type="Proteomes" id="UP001595075">
    <property type="component" value="Unassembled WGS sequence"/>
</dbReference>
<reference evidence="2 3" key="1">
    <citation type="journal article" date="2024" name="Commun. Biol.">
        <title>Comparative genomic analysis of thermophilic fungi reveals convergent evolutionary adaptations and gene losses.</title>
        <authorList>
            <person name="Steindorff A.S."/>
            <person name="Aguilar-Pontes M.V."/>
            <person name="Robinson A.J."/>
            <person name="Andreopoulos B."/>
            <person name="LaButti K."/>
            <person name="Kuo A."/>
            <person name="Mondo S."/>
            <person name="Riley R."/>
            <person name="Otillar R."/>
            <person name="Haridas S."/>
            <person name="Lipzen A."/>
            <person name="Grimwood J."/>
            <person name="Schmutz J."/>
            <person name="Clum A."/>
            <person name="Reid I.D."/>
            <person name="Moisan M.C."/>
            <person name="Butler G."/>
            <person name="Nguyen T.T.M."/>
            <person name="Dewar K."/>
            <person name="Conant G."/>
            <person name="Drula E."/>
            <person name="Henrissat B."/>
            <person name="Hansel C."/>
            <person name="Singer S."/>
            <person name="Hutchinson M.I."/>
            <person name="de Vries R.P."/>
            <person name="Natvig D.O."/>
            <person name="Powell A.J."/>
            <person name="Tsang A."/>
            <person name="Grigoriev I.V."/>
        </authorList>
    </citation>
    <scope>NUCLEOTIDE SEQUENCE [LARGE SCALE GENOMIC DNA]</scope>
    <source>
        <strain evidence="2 3">CBS 494.80</strain>
    </source>
</reference>
<feature type="signal peptide" evidence="1">
    <location>
        <begin position="1"/>
        <end position="18"/>
    </location>
</feature>
<dbReference type="EMBL" id="JAZHXI010000024">
    <property type="protein sequence ID" value="KAL2060003.1"/>
    <property type="molecule type" value="Genomic_DNA"/>
</dbReference>
<evidence type="ECO:0000313" key="3">
    <source>
        <dbReference type="Proteomes" id="UP001595075"/>
    </source>
</evidence>
<comment type="caution">
    <text evidence="2">The sequence shown here is derived from an EMBL/GenBank/DDBJ whole genome shotgun (WGS) entry which is preliminary data.</text>
</comment>
<sequence>MHIHILPLLLTFLPLSLAILVPSNLPDGHWISSLQDDGTVLTTSLSDPSLPPIITSNSPTSLSLPQRLSRSAKTASHLTKRRVDCWGTNLDHAGVDRAADALTNWAAGGTELCSPTASGRNNWHGYTYRGVLVYYCIDQPTGCGNLNNADGSYRSAVAFWRRNCNHGLGFFFALLFLILVPDFETETETLCS</sequence>
<gene>
    <name evidence="2" type="ORF">VTL71DRAFT_9825</name>
</gene>